<keyword evidence="1" id="KW-1133">Transmembrane helix</keyword>
<organism evidence="2 3">
    <name type="scientific">Salarchaeum japonicum</name>
    <dbReference type="NCBI Taxonomy" id="555573"/>
    <lineage>
        <taxon>Archaea</taxon>
        <taxon>Methanobacteriati</taxon>
        <taxon>Methanobacteriota</taxon>
        <taxon>Stenosarchaea group</taxon>
        <taxon>Halobacteria</taxon>
        <taxon>Halobacteriales</taxon>
        <taxon>Halobacteriaceae</taxon>
    </lineage>
</organism>
<evidence type="ECO:0000313" key="3">
    <source>
        <dbReference type="Proteomes" id="UP001500194"/>
    </source>
</evidence>
<sequence>MRKLILILLVVAVTLPAFGAPVAAQELPVGTNTTTSGPASGANDYRSTGYGIVALLEDDGDLGSVEETIIEGVTVHNVEWHSEGYALVQVRNTKQVAMTLGATDSNSIVASGHGRVAGVSFTVPPQTSVLVKVPASVRDGDQTIVVSLDVEHQFAWSNPVEPGGGVGPGLVPTGAMWFVALAGSTGGVVSTTIIFGLVSKRLKSRDDIV</sequence>
<accession>A0AAV3T1H0</accession>
<gene>
    <name evidence="2" type="ORF">GCM10009019_12670</name>
</gene>
<keyword evidence="1" id="KW-0812">Transmembrane</keyword>
<comment type="caution">
    <text evidence="2">The sequence shown here is derived from an EMBL/GenBank/DDBJ whole genome shotgun (WGS) entry which is preliminary data.</text>
</comment>
<feature type="transmembrane region" description="Helical" evidence="1">
    <location>
        <begin position="175"/>
        <end position="198"/>
    </location>
</feature>
<keyword evidence="3" id="KW-1185">Reference proteome</keyword>
<dbReference type="RefSeq" id="WP_343750028.1">
    <property type="nucleotide sequence ID" value="NZ_BAAADU010000002.1"/>
</dbReference>
<protein>
    <submittedName>
        <fullName evidence="2">Uncharacterized protein</fullName>
    </submittedName>
</protein>
<name>A0AAV3T1H0_9EURY</name>
<evidence type="ECO:0000256" key="1">
    <source>
        <dbReference type="SAM" id="Phobius"/>
    </source>
</evidence>
<proteinExistence type="predicted"/>
<dbReference type="EMBL" id="BAAADU010000002">
    <property type="protein sequence ID" value="GAA0651205.1"/>
    <property type="molecule type" value="Genomic_DNA"/>
</dbReference>
<reference evidence="2 3" key="1">
    <citation type="journal article" date="2019" name="Int. J. Syst. Evol. Microbiol.">
        <title>The Global Catalogue of Microorganisms (GCM) 10K type strain sequencing project: providing services to taxonomists for standard genome sequencing and annotation.</title>
        <authorList>
            <consortium name="The Broad Institute Genomics Platform"/>
            <consortium name="The Broad Institute Genome Sequencing Center for Infectious Disease"/>
            <person name="Wu L."/>
            <person name="Ma J."/>
        </authorList>
    </citation>
    <scope>NUCLEOTIDE SEQUENCE [LARGE SCALE GENOMIC DNA]</scope>
    <source>
        <strain evidence="2 3">JCM 16327</strain>
    </source>
</reference>
<dbReference type="Proteomes" id="UP001500194">
    <property type="component" value="Unassembled WGS sequence"/>
</dbReference>
<evidence type="ECO:0000313" key="2">
    <source>
        <dbReference type="EMBL" id="GAA0651205.1"/>
    </source>
</evidence>
<keyword evidence="1" id="KW-0472">Membrane</keyword>
<dbReference type="AlphaFoldDB" id="A0AAV3T1H0"/>